<dbReference type="AlphaFoldDB" id="A0A6J4UU86"/>
<dbReference type="EMBL" id="CADCWK010000167">
    <property type="protein sequence ID" value="CAA9560626.1"/>
    <property type="molecule type" value="Genomic_DNA"/>
</dbReference>
<dbReference type="Pfam" id="PF03631">
    <property type="entry name" value="Virul_fac_BrkB"/>
    <property type="match status" value="1"/>
</dbReference>
<dbReference type="InterPro" id="IPR017039">
    <property type="entry name" value="Virul_fac_BrkB"/>
</dbReference>
<evidence type="ECO:0000313" key="8">
    <source>
        <dbReference type="EMBL" id="CAA9560626.1"/>
    </source>
</evidence>
<accession>A0A6J4UU86</accession>
<evidence type="ECO:0000256" key="6">
    <source>
        <dbReference type="SAM" id="MobiDB-lite"/>
    </source>
</evidence>
<organism evidence="8">
    <name type="scientific">uncultured Thermomicrobiales bacterium</name>
    <dbReference type="NCBI Taxonomy" id="1645740"/>
    <lineage>
        <taxon>Bacteria</taxon>
        <taxon>Pseudomonadati</taxon>
        <taxon>Thermomicrobiota</taxon>
        <taxon>Thermomicrobia</taxon>
        <taxon>Thermomicrobiales</taxon>
        <taxon>environmental samples</taxon>
    </lineage>
</organism>
<evidence type="ECO:0000256" key="5">
    <source>
        <dbReference type="ARBA" id="ARBA00023136"/>
    </source>
</evidence>
<name>A0A6J4UU86_9BACT</name>
<keyword evidence="2" id="KW-1003">Cell membrane</keyword>
<protein>
    <submittedName>
        <fullName evidence="8">Uncharacterized protein</fullName>
    </submittedName>
</protein>
<reference evidence="8" key="1">
    <citation type="submission" date="2020-02" db="EMBL/GenBank/DDBJ databases">
        <authorList>
            <person name="Meier V. D."/>
        </authorList>
    </citation>
    <scope>NUCLEOTIDE SEQUENCE</scope>
    <source>
        <strain evidence="8">AVDCRST_MAG33</strain>
    </source>
</reference>
<feature type="region of interest" description="Disordered" evidence="6">
    <location>
        <begin position="283"/>
        <end position="306"/>
    </location>
</feature>
<feature type="transmembrane region" description="Helical" evidence="7">
    <location>
        <begin position="134"/>
        <end position="153"/>
    </location>
</feature>
<feature type="transmembrane region" description="Helical" evidence="7">
    <location>
        <begin position="208"/>
        <end position="227"/>
    </location>
</feature>
<dbReference type="PANTHER" id="PTHR30213">
    <property type="entry name" value="INNER MEMBRANE PROTEIN YHJD"/>
    <property type="match status" value="1"/>
</dbReference>
<feature type="transmembrane region" description="Helical" evidence="7">
    <location>
        <begin position="239"/>
        <end position="266"/>
    </location>
</feature>
<proteinExistence type="predicted"/>
<feature type="transmembrane region" description="Helical" evidence="7">
    <location>
        <begin position="26"/>
        <end position="55"/>
    </location>
</feature>
<dbReference type="GO" id="GO:0005886">
    <property type="term" value="C:plasma membrane"/>
    <property type="evidence" value="ECO:0007669"/>
    <property type="project" value="UniProtKB-SubCell"/>
</dbReference>
<sequence>MTTTGRERRWPLIVSRSVQDLFANDGLAWAAALSFFALLSFFPVVIVIIIVASYVTDPQWVGERIVNGVNEFVPAEQIDPVALVDGAQQQRERLGVIAVVLILITGRRILGTLTSAMDRMSDVDQRDDTFRRRVLTEGALVIGIVSVAGLAVATRPLLALAERVIGLTTTAQERVTLALTETLQTLLIFGTFTLVYATVPLGKRMWRAVLIASAVVTGLFLATRAAFTAVVELLWESLAILYGPLAAAAFLLTWVYWVALIVLFGASLSSHIKVMHLEGASSQEAEQRHVPRTDGPTAGATPGPTD</sequence>
<keyword evidence="3 7" id="KW-0812">Transmembrane</keyword>
<dbReference type="PANTHER" id="PTHR30213:SF0">
    <property type="entry name" value="UPF0761 MEMBRANE PROTEIN YIHY"/>
    <property type="match status" value="1"/>
</dbReference>
<feature type="transmembrane region" description="Helical" evidence="7">
    <location>
        <begin position="183"/>
        <end position="201"/>
    </location>
</feature>
<evidence type="ECO:0000256" key="2">
    <source>
        <dbReference type="ARBA" id="ARBA00022475"/>
    </source>
</evidence>
<evidence type="ECO:0000256" key="7">
    <source>
        <dbReference type="SAM" id="Phobius"/>
    </source>
</evidence>
<feature type="transmembrane region" description="Helical" evidence="7">
    <location>
        <begin position="94"/>
        <end position="113"/>
    </location>
</feature>
<keyword evidence="5 7" id="KW-0472">Membrane</keyword>
<evidence type="ECO:0000256" key="3">
    <source>
        <dbReference type="ARBA" id="ARBA00022692"/>
    </source>
</evidence>
<keyword evidence="4 7" id="KW-1133">Transmembrane helix</keyword>
<evidence type="ECO:0000256" key="4">
    <source>
        <dbReference type="ARBA" id="ARBA00022989"/>
    </source>
</evidence>
<dbReference type="PIRSF" id="PIRSF035875">
    <property type="entry name" value="RNase_BN"/>
    <property type="match status" value="1"/>
</dbReference>
<evidence type="ECO:0000256" key="1">
    <source>
        <dbReference type="ARBA" id="ARBA00004651"/>
    </source>
</evidence>
<gene>
    <name evidence="8" type="ORF">AVDCRST_MAG33-1643</name>
</gene>
<comment type="subcellular location">
    <subcellularLocation>
        <location evidence="1">Cell membrane</location>
        <topology evidence="1">Multi-pass membrane protein</topology>
    </subcellularLocation>
</comment>